<feature type="transmembrane region" description="Helical" evidence="1">
    <location>
        <begin position="395"/>
        <end position="420"/>
    </location>
</feature>
<evidence type="ECO:0000256" key="1">
    <source>
        <dbReference type="SAM" id="Phobius"/>
    </source>
</evidence>
<feature type="transmembrane region" description="Helical" evidence="1">
    <location>
        <begin position="440"/>
        <end position="461"/>
    </location>
</feature>
<dbReference type="RefSeq" id="WP_025023665.1">
    <property type="nucleotide sequence ID" value="NZ_AZDZ01000002.1"/>
</dbReference>
<name>A0A0R1KBT9_9LACO</name>
<dbReference type="PATRIC" id="fig|1423775.4.peg.1004"/>
<feature type="transmembrane region" description="Helical" evidence="1">
    <location>
        <begin position="198"/>
        <end position="214"/>
    </location>
</feature>
<reference evidence="2 3" key="1">
    <citation type="journal article" date="2015" name="Genome Announc.">
        <title>Expanding the biotechnology potential of lactobacilli through comparative genomics of 213 strains and associated genera.</title>
        <authorList>
            <person name="Sun Z."/>
            <person name="Harris H.M."/>
            <person name="McCann A."/>
            <person name="Guo C."/>
            <person name="Argimon S."/>
            <person name="Zhang W."/>
            <person name="Yang X."/>
            <person name="Jeffery I.B."/>
            <person name="Cooney J.C."/>
            <person name="Kagawa T.F."/>
            <person name="Liu W."/>
            <person name="Song Y."/>
            <person name="Salvetti E."/>
            <person name="Wrobel A."/>
            <person name="Rasinkangas P."/>
            <person name="Parkhill J."/>
            <person name="Rea M.C."/>
            <person name="O'Sullivan O."/>
            <person name="Ritari J."/>
            <person name="Douillard F.P."/>
            <person name="Paul Ross R."/>
            <person name="Yang R."/>
            <person name="Briner A.E."/>
            <person name="Felis G.E."/>
            <person name="de Vos W.M."/>
            <person name="Barrangou R."/>
            <person name="Klaenhammer T.R."/>
            <person name="Caufield P.W."/>
            <person name="Cui Y."/>
            <person name="Zhang H."/>
            <person name="O'Toole P.W."/>
        </authorList>
    </citation>
    <scope>NUCLEOTIDE SEQUENCE [LARGE SCALE GENOMIC DNA]</scope>
    <source>
        <strain evidence="2 3">DSM 19682</strain>
    </source>
</reference>
<feature type="transmembrane region" description="Helical" evidence="1">
    <location>
        <begin position="21"/>
        <end position="40"/>
    </location>
</feature>
<keyword evidence="3" id="KW-1185">Reference proteome</keyword>
<protein>
    <submittedName>
        <fullName evidence="2">ABC transporter, permease protein</fullName>
    </submittedName>
</protein>
<feature type="transmembrane region" description="Helical" evidence="1">
    <location>
        <begin position="300"/>
        <end position="321"/>
    </location>
</feature>
<comment type="caution">
    <text evidence="2">The sequence shown here is derived from an EMBL/GenBank/DDBJ whole genome shotgun (WGS) entry which is preliminary data.</text>
</comment>
<feature type="transmembrane region" description="Helical" evidence="1">
    <location>
        <begin position="351"/>
        <end position="374"/>
    </location>
</feature>
<sequence>MENRNFHQTWFLTRFSLKRDWLKLALWSVTLIVLFAAVAAKFTTIYDTQASIDEIVKTLKSPSMVSLFGKLSGSAPYSTADVFAGEMTVFMAMMAAIMNFSIIIKNTRGEEDSGLLEIIQSHSVGKLSNLSSSLIELFIINLLIGFFYALGLQFANLTGTDTNGNFLLGLGLGAAGFMFATIAAFLSQLVDNSRSATILSYIVFGIMYIARMSTDVSNPKATWFIPFGWVEKFSTYQENNWLPVVLMLGLSLILSIAALWINDHRDIGSGIIATRPGRAKASAFLRGPLSLFWRLHRTTIIVWVIGLLILGFTYGSIFNTIGDILKTNPAMEKLIGATAVHKANILIIKHFVAILMIVFGVLALFPGIQIINYLKSGESKGYLELIHSKPVSRDYLFTSVLVLGILTSLIALFAGMLGLQLGGASVMKHPVAMSVFLHGFYAYISPVLIILALSACIVGWLPKFAVFGYLYTGFALFVGYFGKLIDLPKWVAKITPFGYIPNVPVRKLDMGTMWWQLGIALTLIIIGYIGYHIRDLKSAN</sequence>
<dbReference type="AlphaFoldDB" id="A0A0R1KBT9"/>
<accession>A0A0R1KBT9</accession>
<feature type="transmembrane region" description="Helical" evidence="1">
    <location>
        <begin position="166"/>
        <end position="186"/>
    </location>
</feature>
<feature type="transmembrane region" description="Helical" evidence="1">
    <location>
        <begin position="134"/>
        <end position="154"/>
    </location>
</feature>
<feature type="transmembrane region" description="Helical" evidence="1">
    <location>
        <begin position="513"/>
        <end position="531"/>
    </location>
</feature>
<keyword evidence="1" id="KW-0812">Transmembrane</keyword>
<gene>
    <name evidence="2" type="ORF">FD03_GL000977</name>
</gene>
<proteinExistence type="predicted"/>
<feature type="transmembrane region" description="Helical" evidence="1">
    <location>
        <begin position="468"/>
        <end position="485"/>
    </location>
</feature>
<evidence type="ECO:0000313" key="3">
    <source>
        <dbReference type="Proteomes" id="UP000051248"/>
    </source>
</evidence>
<feature type="transmembrane region" description="Helical" evidence="1">
    <location>
        <begin position="241"/>
        <end position="261"/>
    </location>
</feature>
<feature type="transmembrane region" description="Helical" evidence="1">
    <location>
        <begin position="82"/>
        <end position="104"/>
    </location>
</feature>
<dbReference type="EMBL" id="AZDZ01000002">
    <property type="protein sequence ID" value="KRK80843.1"/>
    <property type="molecule type" value="Genomic_DNA"/>
</dbReference>
<dbReference type="OrthoDB" id="2014935at2"/>
<dbReference type="Proteomes" id="UP000051248">
    <property type="component" value="Unassembled WGS sequence"/>
</dbReference>
<organism evidence="2 3">
    <name type="scientific">Companilactobacillus nodensis DSM 19682 = JCM 14932 = NBRC 107160</name>
    <dbReference type="NCBI Taxonomy" id="1423775"/>
    <lineage>
        <taxon>Bacteria</taxon>
        <taxon>Bacillati</taxon>
        <taxon>Bacillota</taxon>
        <taxon>Bacilli</taxon>
        <taxon>Lactobacillales</taxon>
        <taxon>Lactobacillaceae</taxon>
        <taxon>Companilactobacillus</taxon>
    </lineage>
</organism>
<dbReference type="STRING" id="1423775.FD03_GL000977"/>
<keyword evidence="1" id="KW-0472">Membrane</keyword>
<keyword evidence="1" id="KW-1133">Transmembrane helix</keyword>
<dbReference type="eggNOG" id="COG3559">
    <property type="taxonomic scope" value="Bacteria"/>
</dbReference>
<evidence type="ECO:0000313" key="2">
    <source>
        <dbReference type="EMBL" id="KRK80843.1"/>
    </source>
</evidence>